<feature type="domain" description="AAA+ ATPase" evidence="1">
    <location>
        <begin position="58"/>
        <end position="216"/>
    </location>
</feature>
<accession>A0AAX3LSH5</accession>
<dbReference type="InterPro" id="IPR008868">
    <property type="entry name" value="TniB"/>
</dbReference>
<dbReference type="Proteomes" id="UP001210770">
    <property type="component" value="Chromosome"/>
</dbReference>
<dbReference type="InterPro" id="IPR027417">
    <property type="entry name" value="P-loop_NTPase"/>
</dbReference>
<dbReference type="InterPro" id="IPR003593">
    <property type="entry name" value="AAA+_ATPase"/>
</dbReference>
<dbReference type="RefSeq" id="WP_271689195.1">
    <property type="nucleotide sequence ID" value="NZ_CP116423.1"/>
</dbReference>
<proteinExistence type="predicted"/>
<sequence length="327" mass="36333">MTTHASIVTLASIERAIQQLSAIHVETQRDDQTRTAFNRLFFGEGAGFSPRFFAEGQETRGVAIVGAPGSGKTALVSHILSEHPSLHFKGELGVTKCLQVTVPSPATLKSVGLELLKALGYPQVSERRERWAIWEMVKHRLSVLGIKVLWIDEAHDIYNAGNVREKEDLLKTLKSLMQGPQAIVVVLCGTEPVAELLRSDHQVARRFSQVRLPPISFASDGDGLMNLIRSYAGRVELGVEIDPDLTQCLLHAARDQFGMAIEIAIGAIETALRSRRPSLTRQDFIDYWFMQESCPLDENVFATGNYSAWEDREVRANRANSGKGRRQ</sequence>
<dbReference type="Pfam" id="PF05621">
    <property type="entry name" value="TniB"/>
    <property type="match status" value="1"/>
</dbReference>
<dbReference type="SMART" id="SM00382">
    <property type="entry name" value="AAA"/>
    <property type="match status" value="1"/>
</dbReference>
<organism evidence="2 3">
    <name type="scientific">Sulfitobacter faviae</name>
    <dbReference type="NCBI Taxonomy" id="1775881"/>
    <lineage>
        <taxon>Bacteria</taxon>
        <taxon>Pseudomonadati</taxon>
        <taxon>Pseudomonadota</taxon>
        <taxon>Alphaproteobacteria</taxon>
        <taxon>Rhodobacterales</taxon>
        <taxon>Roseobacteraceae</taxon>
        <taxon>Sulfitobacter</taxon>
    </lineage>
</organism>
<evidence type="ECO:0000313" key="2">
    <source>
        <dbReference type="EMBL" id="WCE71005.1"/>
    </source>
</evidence>
<dbReference type="AlphaFoldDB" id="A0AAX3LSH5"/>
<name>A0AAX3LSH5_9RHOB</name>
<protein>
    <submittedName>
        <fullName evidence="2">TniB family NTP-binding protein</fullName>
    </submittedName>
</protein>
<dbReference type="Gene3D" id="3.40.50.300">
    <property type="entry name" value="P-loop containing nucleotide triphosphate hydrolases"/>
    <property type="match status" value="1"/>
</dbReference>
<gene>
    <name evidence="2" type="ORF">PL336_03965</name>
</gene>
<dbReference type="SUPFAM" id="SSF52540">
    <property type="entry name" value="P-loop containing nucleoside triphosphate hydrolases"/>
    <property type="match status" value="1"/>
</dbReference>
<evidence type="ECO:0000313" key="3">
    <source>
        <dbReference type="Proteomes" id="UP001210770"/>
    </source>
</evidence>
<evidence type="ECO:0000259" key="1">
    <source>
        <dbReference type="SMART" id="SM00382"/>
    </source>
</evidence>
<dbReference type="EMBL" id="CP116423">
    <property type="protein sequence ID" value="WCE71005.1"/>
    <property type="molecule type" value="Genomic_DNA"/>
</dbReference>
<reference evidence="2" key="1">
    <citation type="submission" date="2023-01" db="EMBL/GenBank/DDBJ databases">
        <title>Comparative genomic analysis of cold water coral derived Sulfitobacter faviae: insights into their metabolism and habitat adaptation.</title>
        <authorList>
            <person name="Guo Y."/>
            <person name="Lin S."/>
            <person name="Huang Z."/>
            <person name="Tang K."/>
            <person name="Wang X."/>
        </authorList>
    </citation>
    <scope>NUCLEOTIDE SEQUENCE</scope>
    <source>
        <strain evidence="2">SCSIO W_1865</strain>
    </source>
</reference>